<name>A0ABD3W615_SINWO</name>
<accession>A0ABD3W615</accession>
<keyword evidence="2" id="KW-1185">Reference proteome</keyword>
<evidence type="ECO:0000313" key="1">
    <source>
        <dbReference type="EMBL" id="KAL3869330.1"/>
    </source>
</evidence>
<dbReference type="Proteomes" id="UP001634394">
    <property type="component" value="Unassembled WGS sequence"/>
</dbReference>
<feature type="non-terminal residue" evidence="1">
    <location>
        <position position="1"/>
    </location>
</feature>
<evidence type="ECO:0000313" key="2">
    <source>
        <dbReference type="Proteomes" id="UP001634394"/>
    </source>
</evidence>
<dbReference type="EMBL" id="JBJQND010000008">
    <property type="protein sequence ID" value="KAL3869330.1"/>
    <property type="molecule type" value="Genomic_DNA"/>
</dbReference>
<reference evidence="1 2" key="1">
    <citation type="submission" date="2024-11" db="EMBL/GenBank/DDBJ databases">
        <title>Chromosome-level genome assembly of the freshwater bivalve Anodonta woodiana.</title>
        <authorList>
            <person name="Chen X."/>
        </authorList>
    </citation>
    <scope>NUCLEOTIDE SEQUENCE [LARGE SCALE GENOMIC DNA]</scope>
    <source>
        <strain evidence="1">MN2024</strain>
        <tissue evidence="1">Gills</tissue>
    </source>
</reference>
<protein>
    <submittedName>
        <fullName evidence="1">Uncharacterized protein</fullName>
    </submittedName>
</protein>
<organism evidence="1 2">
    <name type="scientific">Sinanodonta woodiana</name>
    <name type="common">Chinese pond mussel</name>
    <name type="synonym">Anodonta woodiana</name>
    <dbReference type="NCBI Taxonomy" id="1069815"/>
    <lineage>
        <taxon>Eukaryota</taxon>
        <taxon>Metazoa</taxon>
        <taxon>Spiralia</taxon>
        <taxon>Lophotrochozoa</taxon>
        <taxon>Mollusca</taxon>
        <taxon>Bivalvia</taxon>
        <taxon>Autobranchia</taxon>
        <taxon>Heteroconchia</taxon>
        <taxon>Palaeoheterodonta</taxon>
        <taxon>Unionida</taxon>
        <taxon>Unionoidea</taxon>
        <taxon>Unionidae</taxon>
        <taxon>Unioninae</taxon>
        <taxon>Sinanodonta</taxon>
    </lineage>
</organism>
<dbReference type="InterPro" id="IPR016186">
    <property type="entry name" value="C-type_lectin-like/link_sf"/>
</dbReference>
<dbReference type="InterPro" id="IPR016187">
    <property type="entry name" value="CTDL_fold"/>
</dbReference>
<feature type="non-terminal residue" evidence="1">
    <location>
        <position position="63"/>
    </location>
</feature>
<comment type="caution">
    <text evidence="1">The sequence shown here is derived from an EMBL/GenBank/DDBJ whole genome shotgun (WGS) entry which is preliminary data.</text>
</comment>
<dbReference type="Gene3D" id="3.10.100.10">
    <property type="entry name" value="Mannose-Binding Protein A, subunit A"/>
    <property type="match status" value="1"/>
</dbReference>
<dbReference type="SUPFAM" id="SSF56436">
    <property type="entry name" value="C-type lectin-like"/>
    <property type="match status" value="1"/>
</dbReference>
<gene>
    <name evidence="1" type="ORF">ACJMK2_042024</name>
</gene>
<dbReference type="AlphaFoldDB" id="A0ABD3W615"/>
<proteinExistence type="predicted"/>
<dbReference type="CDD" id="cd00037">
    <property type="entry name" value="CLECT"/>
    <property type="match status" value="1"/>
</dbReference>
<sequence length="63" mass="7267">GLTPEGCLNSWIHFNNYCYQFHTTGQNKVHFDTAKGICITKGATLVTLWKKEEFDFVTDKLKK</sequence>